<evidence type="ECO:0008006" key="3">
    <source>
        <dbReference type="Google" id="ProtNLM"/>
    </source>
</evidence>
<gene>
    <name evidence="1" type="ORF">TCT1_25710</name>
</gene>
<sequence>MNKQALQPHQQRVIDELAELDERIAKLSDFIGGAIYYQLEEADRVLLATQFPVMKLCDILHKRFVRLHLPPQSK</sequence>
<accession>A0ABM8JY92</accession>
<dbReference type="Proteomes" id="UP001529514">
    <property type="component" value="Chromosome"/>
</dbReference>
<organism evidence="1 2">
    <name type="scientific">Xenorhabdus taiwanensis</name>
    <dbReference type="NCBI Taxonomy" id="3085177"/>
    <lineage>
        <taxon>Bacteria</taxon>
        <taxon>Pseudomonadati</taxon>
        <taxon>Pseudomonadota</taxon>
        <taxon>Gammaproteobacteria</taxon>
        <taxon>Enterobacterales</taxon>
        <taxon>Morganellaceae</taxon>
        <taxon>Xenorhabdus</taxon>
    </lineage>
</organism>
<keyword evidence="2" id="KW-1185">Reference proteome</keyword>
<dbReference type="Pfam" id="PF21825">
    <property type="entry name" value="crAss001_48"/>
    <property type="match status" value="1"/>
</dbReference>
<protein>
    <recommendedName>
        <fullName evidence="3">Phage protein</fullName>
    </recommendedName>
</protein>
<evidence type="ECO:0000313" key="2">
    <source>
        <dbReference type="Proteomes" id="UP001529514"/>
    </source>
</evidence>
<dbReference type="RefSeq" id="WP_374051297.1">
    <property type="nucleotide sequence ID" value="NZ_AP028978.1"/>
</dbReference>
<evidence type="ECO:0000313" key="1">
    <source>
        <dbReference type="EMBL" id="BET97650.1"/>
    </source>
</evidence>
<reference evidence="1 2" key="1">
    <citation type="submission" date="2023-10" db="EMBL/GenBank/DDBJ databases">
        <title>Xenorhabdus taiwanensis sp. nov., a symbiotic bacterium associated with the entomopathogenic nematode Steinernema taiwanensis.</title>
        <authorList>
            <person name="Tseng C.T."/>
            <person name="Shu H.Y."/>
            <person name="Chen M.H."/>
            <person name="Fang Y.J."/>
            <person name="Wu T.L."/>
            <person name="Lin Y.C."/>
            <person name="Huang C.J."/>
        </authorList>
    </citation>
    <scope>NUCLEOTIDE SEQUENCE [LARGE SCALE GENOMIC DNA]</scope>
    <source>
        <strain evidence="1 2">TCT-1</strain>
    </source>
</reference>
<proteinExistence type="predicted"/>
<dbReference type="InterPro" id="IPR054052">
    <property type="entry name" value="Y16Q-like"/>
</dbReference>
<dbReference type="EMBL" id="AP028978">
    <property type="protein sequence ID" value="BET97650.1"/>
    <property type="molecule type" value="Genomic_DNA"/>
</dbReference>
<name>A0ABM8JY92_9GAMM</name>